<dbReference type="Pfam" id="PF00440">
    <property type="entry name" value="TetR_N"/>
    <property type="match status" value="1"/>
</dbReference>
<evidence type="ECO:0000313" key="7">
    <source>
        <dbReference type="Proteomes" id="UP000611500"/>
    </source>
</evidence>
<dbReference type="AlphaFoldDB" id="A0A8J3H6P4"/>
<reference evidence="6" key="1">
    <citation type="journal article" date="2014" name="Int. J. Syst. Evol. Microbiol.">
        <title>Complete genome sequence of Corynebacterium casei LMG S-19264T (=DSM 44701T), isolated from a smear-ripened cheese.</title>
        <authorList>
            <consortium name="US DOE Joint Genome Institute (JGI-PGF)"/>
            <person name="Walter F."/>
            <person name="Albersmeier A."/>
            <person name="Kalinowski J."/>
            <person name="Ruckert C."/>
        </authorList>
    </citation>
    <scope>NUCLEOTIDE SEQUENCE</scope>
    <source>
        <strain evidence="6">CGMCC 1.7081</strain>
    </source>
</reference>
<evidence type="ECO:0000256" key="1">
    <source>
        <dbReference type="ARBA" id="ARBA00023015"/>
    </source>
</evidence>
<organism evidence="6 7">
    <name type="scientific">Pseudodonghicola xiamenensis</name>
    <dbReference type="NCBI Taxonomy" id="337702"/>
    <lineage>
        <taxon>Bacteria</taxon>
        <taxon>Pseudomonadati</taxon>
        <taxon>Pseudomonadota</taxon>
        <taxon>Alphaproteobacteria</taxon>
        <taxon>Rhodobacterales</taxon>
        <taxon>Paracoccaceae</taxon>
        <taxon>Pseudodonghicola</taxon>
    </lineage>
</organism>
<dbReference type="Proteomes" id="UP000611500">
    <property type="component" value="Unassembled WGS sequence"/>
</dbReference>
<accession>A0A8J3H6P4</accession>
<name>A0A8J3H6P4_9RHOB</name>
<dbReference type="FunFam" id="1.10.10.60:FF:000141">
    <property type="entry name" value="TetR family transcriptional regulator"/>
    <property type="match status" value="1"/>
</dbReference>
<dbReference type="GO" id="GO:0000976">
    <property type="term" value="F:transcription cis-regulatory region binding"/>
    <property type="evidence" value="ECO:0007669"/>
    <property type="project" value="TreeGrafter"/>
</dbReference>
<feature type="DNA-binding region" description="H-T-H motif" evidence="4">
    <location>
        <begin position="59"/>
        <end position="78"/>
    </location>
</feature>
<proteinExistence type="predicted"/>
<dbReference type="SUPFAM" id="SSF46689">
    <property type="entry name" value="Homeodomain-like"/>
    <property type="match status" value="1"/>
</dbReference>
<comment type="caution">
    <text evidence="6">The sequence shown here is derived from an EMBL/GenBank/DDBJ whole genome shotgun (WGS) entry which is preliminary data.</text>
</comment>
<dbReference type="InterPro" id="IPR023772">
    <property type="entry name" value="DNA-bd_HTH_TetR-type_CS"/>
</dbReference>
<evidence type="ECO:0000256" key="4">
    <source>
        <dbReference type="PROSITE-ProRule" id="PRU00335"/>
    </source>
</evidence>
<evidence type="ECO:0000313" key="6">
    <source>
        <dbReference type="EMBL" id="GHG93470.1"/>
    </source>
</evidence>
<dbReference type="PROSITE" id="PS01081">
    <property type="entry name" value="HTH_TETR_1"/>
    <property type="match status" value="1"/>
</dbReference>
<dbReference type="Gene3D" id="1.10.10.60">
    <property type="entry name" value="Homeodomain-like"/>
    <property type="match status" value="1"/>
</dbReference>
<dbReference type="InterPro" id="IPR050109">
    <property type="entry name" value="HTH-type_TetR-like_transc_reg"/>
</dbReference>
<dbReference type="Pfam" id="PF14246">
    <property type="entry name" value="TetR_C_7"/>
    <property type="match status" value="1"/>
</dbReference>
<dbReference type="PRINTS" id="PR00455">
    <property type="entry name" value="HTHTETR"/>
</dbReference>
<dbReference type="PANTHER" id="PTHR30055">
    <property type="entry name" value="HTH-TYPE TRANSCRIPTIONAL REGULATOR RUTR"/>
    <property type="match status" value="1"/>
</dbReference>
<protein>
    <submittedName>
        <fullName evidence="6">TetR family transcriptional regulator</fullName>
    </submittedName>
</protein>
<sequence length="231" mass="25888">MTNDASSPDHPAPATTAEAQDCCALSKRRCAAGENPRKRDQIINGAWKMFMEQGYDAASMNKICKAAGVSKGTLYVYFQNKEDLFVETIAEKRLALFQGLRDILHSPGTTEQQLLSYGIGVARLMTSEEAIRAQRMVIGIVERMPELGLRFYEFGARRFLGDLYTWLEDETRAGRLKIDDPLLAAQQFIELTSVGIWRKRLFGQKPEPPTPEEIQTCAQQALRVFMAAYGG</sequence>
<keyword evidence="1" id="KW-0805">Transcription regulation</keyword>
<gene>
    <name evidence="6" type="ORF">GCM10010961_25970</name>
</gene>
<dbReference type="RefSeq" id="WP_028095661.1">
    <property type="nucleotide sequence ID" value="NZ_BNAP01000011.1"/>
</dbReference>
<dbReference type="Gene3D" id="1.10.357.10">
    <property type="entry name" value="Tetracycline Repressor, domain 2"/>
    <property type="match status" value="1"/>
</dbReference>
<dbReference type="InterPro" id="IPR039536">
    <property type="entry name" value="TetR_C_Proteobacteria"/>
</dbReference>
<dbReference type="GO" id="GO:0003700">
    <property type="term" value="F:DNA-binding transcription factor activity"/>
    <property type="evidence" value="ECO:0007669"/>
    <property type="project" value="TreeGrafter"/>
</dbReference>
<evidence type="ECO:0000259" key="5">
    <source>
        <dbReference type="PROSITE" id="PS50977"/>
    </source>
</evidence>
<keyword evidence="2 4" id="KW-0238">DNA-binding</keyword>
<keyword evidence="3" id="KW-0804">Transcription</keyword>
<feature type="domain" description="HTH tetR-type" evidence="5">
    <location>
        <begin position="36"/>
        <end position="96"/>
    </location>
</feature>
<dbReference type="EMBL" id="BNAP01000011">
    <property type="protein sequence ID" value="GHG93470.1"/>
    <property type="molecule type" value="Genomic_DNA"/>
</dbReference>
<dbReference type="PANTHER" id="PTHR30055:SF146">
    <property type="entry name" value="HTH-TYPE TRANSCRIPTIONAL DUAL REGULATOR CECR"/>
    <property type="match status" value="1"/>
</dbReference>
<reference evidence="6" key="2">
    <citation type="submission" date="2020-09" db="EMBL/GenBank/DDBJ databases">
        <authorList>
            <person name="Sun Q."/>
            <person name="Zhou Y."/>
        </authorList>
    </citation>
    <scope>NUCLEOTIDE SEQUENCE</scope>
    <source>
        <strain evidence="6">CGMCC 1.7081</strain>
    </source>
</reference>
<keyword evidence="7" id="KW-1185">Reference proteome</keyword>
<dbReference type="PROSITE" id="PS50977">
    <property type="entry name" value="HTH_TETR_2"/>
    <property type="match status" value="1"/>
</dbReference>
<evidence type="ECO:0000256" key="2">
    <source>
        <dbReference type="ARBA" id="ARBA00023125"/>
    </source>
</evidence>
<dbReference type="InterPro" id="IPR009057">
    <property type="entry name" value="Homeodomain-like_sf"/>
</dbReference>
<dbReference type="InterPro" id="IPR001647">
    <property type="entry name" value="HTH_TetR"/>
</dbReference>
<evidence type="ECO:0000256" key="3">
    <source>
        <dbReference type="ARBA" id="ARBA00023163"/>
    </source>
</evidence>